<dbReference type="Gene3D" id="2.30.280.10">
    <property type="entry name" value="SRA-YDG"/>
    <property type="match status" value="1"/>
</dbReference>
<gene>
    <name evidence="5" type="ORF">B9Z19DRAFT_1138433</name>
</gene>
<dbReference type="EMBL" id="NESQ01000622">
    <property type="protein sequence ID" value="PUU72240.1"/>
    <property type="molecule type" value="Genomic_DNA"/>
</dbReference>
<dbReference type="PANTHER" id="PTHR14140:SF27">
    <property type="entry name" value="OS04G0289800 PROTEIN"/>
    <property type="match status" value="1"/>
</dbReference>
<dbReference type="InterPro" id="IPR015947">
    <property type="entry name" value="PUA-like_sf"/>
</dbReference>
<dbReference type="InterPro" id="IPR036987">
    <property type="entry name" value="SRA-YDG_sf"/>
</dbReference>
<evidence type="ECO:0000256" key="3">
    <source>
        <dbReference type="SAM" id="MobiDB-lite"/>
    </source>
</evidence>
<reference evidence="5 6" key="1">
    <citation type="submission" date="2017-04" db="EMBL/GenBank/DDBJ databases">
        <title>Draft genome sequence of Tuber borchii Vittad., a whitish edible truffle.</title>
        <authorList>
            <consortium name="DOE Joint Genome Institute"/>
            <person name="Murat C."/>
            <person name="Kuo A."/>
            <person name="Barry K.W."/>
            <person name="Clum A."/>
            <person name="Dockter R.B."/>
            <person name="Fauchery L."/>
            <person name="Iotti M."/>
            <person name="Kohler A."/>
            <person name="Labutti K."/>
            <person name="Lindquist E.A."/>
            <person name="Lipzen A."/>
            <person name="Ohm R.A."/>
            <person name="Wang M."/>
            <person name="Grigoriev I.V."/>
            <person name="Zambonelli A."/>
            <person name="Martin F.M."/>
        </authorList>
    </citation>
    <scope>NUCLEOTIDE SEQUENCE [LARGE SCALE GENOMIC DNA]</scope>
    <source>
        <strain evidence="5 6">Tbo3840</strain>
    </source>
</reference>
<comment type="subcellular location">
    <subcellularLocation>
        <location evidence="2">Nucleus</location>
    </subcellularLocation>
</comment>
<comment type="caution">
    <text evidence="5">The sequence shown here is derived from an EMBL/GenBank/DDBJ whole genome shotgun (WGS) entry which is preliminary data.</text>
</comment>
<organism evidence="5 6">
    <name type="scientific">Tuber borchii</name>
    <name type="common">White truffle</name>
    <dbReference type="NCBI Taxonomy" id="42251"/>
    <lineage>
        <taxon>Eukaryota</taxon>
        <taxon>Fungi</taxon>
        <taxon>Dikarya</taxon>
        <taxon>Ascomycota</taxon>
        <taxon>Pezizomycotina</taxon>
        <taxon>Pezizomycetes</taxon>
        <taxon>Pezizales</taxon>
        <taxon>Tuberaceae</taxon>
        <taxon>Tuber</taxon>
    </lineage>
</organism>
<dbReference type="OrthoDB" id="2270193at2759"/>
<dbReference type="PROSITE" id="PS51015">
    <property type="entry name" value="YDG"/>
    <property type="match status" value="1"/>
</dbReference>
<dbReference type="Pfam" id="PF02182">
    <property type="entry name" value="SAD_SRA"/>
    <property type="match status" value="1"/>
</dbReference>
<sequence length="423" mass="47636">MADHHERIERVRDLRFKKILKNLRPSAAAGASGTAGPSTGRNTTATNRGAQAEFEDNENYDEVGPGLKDEAAARLLQRRIKRNPVVASNRISEKTRFSSNRVISRSDLIALSVHADTISRVLKKPSPNAADWQTVREALYKLPFENVDQKIVHSSGAMKQLLRIEQDRFDIPEDISLDAQMILKRWRNGDYDPHLLRGIDLNQTITHVKGKGGKNVKRTRHYKLEEDYDWKRDDNVEGNHELFVGEWWPLQICALRDGAHGEMEAGISGNTIIGAISVIVSGGALYPDLDELDRVLYCGTMGIEAPINYAADPAEERDPGDRIPSHNTKLLMISYKNGTKIRLFRSAKSQSPYAPAEGLRYDGLYTIRAYEILDKKNAVYRFELIRESNQPAIRGDPDDPGCKPNKVELAKWQGIKKTLKGER</sequence>
<dbReference type="Proteomes" id="UP000244722">
    <property type="component" value="Unassembled WGS sequence"/>
</dbReference>
<evidence type="ECO:0000256" key="2">
    <source>
        <dbReference type="PROSITE-ProRule" id="PRU00358"/>
    </source>
</evidence>
<dbReference type="STRING" id="42251.A0A2T6Z9R5"/>
<dbReference type="PANTHER" id="PTHR14140">
    <property type="entry name" value="E3 UBIQUITIN-PROTEIN LIGASE UHRF-RELATED"/>
    <property type="match status" value="1"/>
</dbReference>
<evidence type="ECO:0000313" key="6">
    <source>
        <dbReference type="Proteomes" id="UP000244722"/>
    </source>
</evidence>
<dbReference type="GO" id="GO:0005634">
    <property type="term" value="C:nucleus"/>
    <property type="evidence" value="ECO:0007669"/>
    <property type="project" value="UniProtKB-SubCell"/>
</dbReference>
<keyword evidence="1 2" id="KW-0539">Nucleus</keyword>
<dbReference type="AlphaFoldDB" id="A0A2T6Z9R5"/>
<feature type="region of interest" description="Disordered" evidence="3">
    <location>
        <begin position="26"/>
        <end position="65"/>
    </location>
</feature>
<dbReference type="GO" id="GO:0044027">
    <property type="term" value="P:negative regulation of gene expression via chromosomal CpG island methylation"/>
    <property type="evidence" value="ECO:0007669"/>
    <property type="project" value="TreeGrafter"/>
</dbReference>
<dbReference type="InterPro" id="IPR003105">
    <property type="entry name" value="SRA_YDG"/>
</dbReference>
<feature type="compositionally biased region" description="Low complexity" evidence="3">
    <location>
        <begin position="26"/>
        <end position="40"/>
    </location>
</feature>
<evidence type="ECO:0000256" key="1">
    <source>
        <dbReference type="ARBA" id="ARBA00023242"/>
    </source>
</evidence>
<dbReference type="SUPFAM" id="SSF88697">
    <property type="entry name" value="PUA domain-like"/>
    <property type="match status" value="1"/>
</dbReference>
<keyword evidence="6" id="KW-1185">Reference proteome</keyword>
<dbReference type="SMART" id="SM00466">
    <property type="entry name" value="SRA"/>
    <property type="match status" value="1"/>
</dbReference>
<accession>A0A2T6Z9R5</accession>
<proteinExistence type="predicted"/>
<dbReference type="InterPro" id="IPR045134">
    <property type="entry name" value="UHRF1/2-like"/>
</dbReference>
<name>A0A2T6Z9R5_TUBBO</name>
<feature type="domain" description="YDG" evidence="4">
    <location>
        <begin position="237"/>
        <end position="386"/>
    </location>
</feature>
<evidence type="ECO:0000313" key="5">
    <source>
        <dbReference type="EMBL" id="PUU72240.1"/>
    </source>
</evidence>
<protein>
    <submittedName>
        <fullName evidence="5">PUA-like domain-containing protein</fullName>
    </submittedName>
</protein>
<dbReference type="GO" id="GO:0016567">
    <property type="term" value="P:protein ubiquitination"/>
    <property type="evidence" value="ECO:0007669"/>
    <property type="project" value="TreeGrafter"/>
</dbReference>
<evidence type="ECO:0000259" key="4">
    <source>
        <dbReference type="PROSITE" id="PS51015"/>
    </source>
</evidence>
<dbReference type="GO" id="GO:0061630">
    <property type="term" value="F:ubiquitin protein ligase activity"/>
    <property type="evidence" value="ECO:0007669"/>
    <property type="project" value="TreeGrafter"/>
</dbReference>